<comment type="subcellular location">
    <subcellularLocation>
        <location evidence="1 7">Cell membrane</location>
        <topology evidence="1 7">Multi-pass membrane protein</topology>
    </subcellularLocation>
</comment>
<feature type="transmembrane region" description="Helical" evidence="7">
    <location>
        <begin position="103"/>
        <end position="123"/>
    </location>
</feature>
<comment type="similarity">
    <text evidence="7">Belongs to the binding-protein-dependent transport system permease family.</text>
</comment>
<evidence type="ECO:0000313" key="9">
    <source>
        <dbReference type="EMBL" id="KRR26344.1"/>
    </source>
</evidence>
<evidence type="ECO:0000256" key="6">
    <source>
        <dbReference type="ARBA" id="ARBA00023136"/>
    </source>
</evidence>
<feature type="transmembrane region" description="Helical" evidence="7">
    <location>
        <begin position="261"/>
        <end position="284"/>
    </location>
</feature>
<evidence type="ECO:0000259" key="8">
    <source>
        <dbReference type="PROSITE" id="PS50928"/>
    </source>
</evidence>
<protein>
    <recommendedName>
        <fullName evidence="8">ABC transmembrane type-1 domain-containing protein</fullName>
    </recommendedName>
</protein>
<feature type="domain" description="ABC transmembrane type-1" evidence="8">
    <location>
        <begin position="66"/>
        <end position="282"/>
    </location>
</feature>
<evidence type="ECO:0000256" key="4">
    <source>
        <dbReference type="ARBA" id="ARBA00022692"/>
    </source>
</evidence>
<feature type="transmembrane region" description="Helical" evidence="7">
    <location>
        <begin position="152"/>
        <end position="175"/>
    </location>
</feature>
<dbReference type="AlphaFoldDB" id="A0A0R3N1S0"/>
<dbReference type="Pfam" id="PF00528">
    <property type="entry name" value="BPD_transp_1"/>
    <property type="match status" value="1"/>
</dbReference>
<evidence type="ECO:0000256" key="7">
    <source>
        <dbReference type="RuleBase" id="RU363032"/>
    </source>
</evidence>
<gene>
    <name evidence="9" type="ORF">CQ14_02220</name>
</gene>
<evidence type="ECO:0000256" key="1">
    <source>
        <dbReference type="ARBA" id="ARBA00004651"/>
    </source>
</evidence>
<dbReference type="OrthoDB" id="7375219at2"/>
<keyword evidence="3" id="KW-1003">Cell membrane</keyword>
<dbReference type="RefSeq" id="WP_057857014.1">
    <property type="nucleotide sequence ID" value="NZ_LLYB01000046.1"/>
</dbReference>
<sequence>MQTRGLPGLLLVLPALLLLATLTIYPVGYGFWLSLHAKHSLFPQQAFVGLDNYIYLWHDPEFWESLRIGLIYSVSTIFLQLVLGVAAALLLHQSFFGRNIVRGLVLFPYMIPTVVAVILWKWMLNNQFGLINFGLVSLGISSEPINWFGRSYIMASLILVSVWQFFPFVLLAVLARLQTIPTELYDAARVDGAGPVARFVFVTLPQLASVLFITILLRSIWMFTKFDTVWLMTQGGGAERYIRTMPVYAYLRTFNYYEAGMGAAVAIVMFLMLVAAAATYFFLFRGEDQL</sequence>
<dbReference type="PROSITE" id="PS50928">
    <property type="entry name" value="ABC_TM1"/>
    <property type="match status" value="1"/>
</dbReference>
<dbReference type="GO" id="GO:0055085">
    <property type="term" value="P:transmembrane transport"/>
    <property type="evidence" value="ECO:0007669"/>
    <property type="project" value="InterPro"/>
</dbReference>
<accession>A0A0R3N1S0</accession>
<evidence type="ECO:0000256" key="5">
    <source>
        <dbReference type="ARBA" id="ARBA00022989"/>
    </source>
</evidence>
<feature type="transmembrane region" description="Helical" evidence="7">
    <location>
        <begin position="70"/>
        <end position="91"/>
    </location>
</feature>
<proteinExistence type="inferred from homology"/>
<dbReference type="EMBL" id="LLYB01000046">
    <property type="protein sequence ID" value="KRR26344.1"/>
    <property type="molecule type" value="Genomic_DNA"/>
</dbReference>
<keyword evidence="6 7" id="KW-0472">Membrane</keyword>
<evidence type="ECO:0000256" key="2">
    <source>
        <dbReference type="ARBA" id="ARBA00022448"/>
    </source>
</evidence>
<feature type="transmembrane region" description="Helical" evidence="7">
    <location>
        <begin position="196"/>
        <end position="221"/>
    </location>
</feature>
<keyword evidence="2 7" id="KW-0813">Transport</keyword>
<dbReference type="CDD" id="cd06261">
    <property type="entry name" value="TM_PBP2"/>
    <property type="match status" value="1"/>
</dbReference>
<comment type="caution">
    <text evidence="9">The sequence shown here is derived from an EMBL/GenBank/DDBJ whole genome shotgun (WGS) entry which is preliminary data.</text>
</comment>
<dbReference type="GO" id="GO:0005886">
    <property type="term" value="C:plasma membrane"/>
    <property type="evidence" value="ECO:0007669"/>
    <property type="project" value="UniProtKB-SubCell"/>
</dbReference>
<dbReference type="SUPFAM" id="SSF161098">
    <property type="entry name" value="MetI-like"/>
    <property type="match status" value="1"/>
</dbReference>
<feature type="transmembrane region" description="Helical" evidence="7">
    <location>
        <begin position="9"/>
        <end position="32"/>
    </location>
</feature>
<dbReference type="PANTHER" id="PTHR43005">
    <property type="entry name" value="BLR7065 PROTEIN"/>
    <property type="match status" value="1"/>
</dbReference>
<reference evidence="9 10" key="1">
    <citation type="submission" date="2014-03" db="EMBL/GenBank/DDBJ databases">
        <title>Bradyrhizobium valentinum sp. nov., isolated from effective nodules of Lupinus mariae-josephae, a lupine endemic of basic-lime soils in Eastern Spain.</title>
        <authorList>
            <person name="Duran D."/>
            <person name="Rey L."/>
            <person name="Navarro A."/>
            <person name="Busquets A."/>
            <person name="Imperial J."/>
            <person name="Ruiz-Argueso T."/>
        </authorList>
    </citation>
    <scope>NUCLEOTIDE SEQUENCE [LARGE SCALE GENOMIC DNA]</scope>
    <source>
        <strain evidence="9 10">CCBAU 23086</strain>
    </source>
</reference>
<dbReference type="Gene3D" id="1.10.3720.10">
    <property type="entry name" value="MetI-like"/>
    <property type="match status" value="1"/>
</dbReference>
<organism evidence="9 10">
    <name type="scientific">Bradyrhizobium lablabi</name>
    <dbReference type="NCBI Taxonomy" id="722472"/>
    <lineage>
        <taxon>Bacteria</taxon>
        <taxon>Pseudomonadati</taxon>
        <taxon>Pseudomonadota</taxon>
        <taxon>Alphaproteobacteria</taxon>
        <taxon>Hyphomicrobiales</taxon>
        <taxon>Nitrobacteraceae</taxon>
        <taxon>Bradyrhizobium</taxon>
    </lineage>
</organism>
<keyword evidence="5 7" id="KW-1133">Transmembrane helix</keyword>
<keyword evidence="4 7" id="KW-0812">Transmembrane</keyword>
<dbReference type="Proteomes" id="UP000051660">
    <property type="component" value="Unassembled WGS sequence"/>
</dbReference>
<name>A0A0R3N1S0_9BRAD</name>
<dbReference type="InterPro" id="IPR000515">
    <property type="entry name" value="MetI-like"/>
</dbReference>
<evidence type="ECO:0000256" key="3">
    <source>
        <dbReference type="ARBA" id="ARBA00022475"/>
    </source>
</evidence>
<dbReference type="PANTHER" id="PTHR43005:SF1">
    <property type="entry name" value="SPERMIDINE_PUTRESCINE TRANSPORT SYSTEM PERMEASE PROTEIN"/>
    <property type="match status" value="1"/>
</dbReference>
<dbReference type="InterPro" id="IPR035906">
    <property type="entry name" value="MetI-like_sf"/>
</dbReference>
<evidence type="ECO:0000313" key="10">
    <source>
        <dbReference type="Proteomes" id="UP000051660"/>
    </source>
</evidence>